<name>A0A2R6WV59_MARPO</name>
<dbReference type="Proteomes" id="UP000244005">
    <property type="component" value="Unassembled WGS sequence"/>
</dbReference>
<dbReference type="EMBL" id="KZ772727">
    <property type="protein sequence ID" value="PTQ37742.1"/>
    <property type="molecule type" value="Genomic_DNA"/>
</dbReference>
<dbReference type="Gramene" id="Mp2g20250.1">
    <property type="protein sequence ID" value="Mp2g20250.1.cds"/>
    <property type="gene ID" value="Mp2g20250"/>
</dbReference>
<keyword evidence="3" id="KW-1185">Reference proteome</keyword>
<dbReference type="EMBL" id="KZ772727">
    <property type="protein sequence ID" value="PTQ37740.1"/>
    <property type="molecule type" value="Genomic_DNA"/>
</dbReference>
<gene>
    <name evidence="2" type="ORF">MARPO_0055s0024</name>
</gene>
<dbReference type="Gramene" id="Mp2g20250.3">
    <property type="protein sequence ID" value="Mp2g20250.3.cds"/>
    <property type="gene ID" value="Mp2g20250"/>
</dbReference>
<accession>A0A2R6WV59</accession>
<evidence type="ECO:0000256" key="1">
    <source>
        <dbReference type="SAM" id="MobiDB-lite"/>
    </source>
</evidence>
<protein>
    <submittedName>
        <fullName evidence="2">Uncharacterized protein</fullName>
    </submittedName>
</protein>
<feature type="region of interest" description="Disordered" evidence="1">
    <location>
        <begin position="1"/>
        <end position="21"/>
    </location>
</feature>
<proteinExistence type="predicted"/>
<reference evidence="2" key="2">
    <citation type="submission" date="2017-12" db="EMBL/GenBank/DDBJ databases">
        <title>WGS assembly of Marchantia polymorpha.</title>
        <authorList>
            <person name="Bowman J.L."/>
            <person name="Kohchi T."/>
            <person name="Yamato K.T."/>
            <person name="Jenkins J."/>
            <person name="Shu S."/>
            <person name="Ishizaki K."/>
            <person name="Yamaoka S."/>
            <person name="Nishihama R."/>
            <person name="Nakamura Y."/>
            <person name="Berger F."/>
            <person name="Adam C."/>
            <person name="Aki S.S."/>
            <person name="Althoff F."/>
            <person name="Araki T."/>
            <person name="Arteaga-Vazquez M.A."/>
            <person name="Balasubrmanian S."/>
            <person name="Bauer D."/>
            <person name="Boehm C.R."/>
            <person name="Briginshaw L."/>
            <person name="Caballero-Perez J."/>
            <person name="Catarino B."/>
            <person name="Chen F."/>
            <person name="Chiyoda S."/>
            <person name="Chovatia M."/>
            <person name="Davies K.M."/>
            <person name="Delmans M."/>
            <person name="Demura T."/>
            <person name="Dierschke T."/>
            <person name="Dolan L."/>
            <person name="Dorantes-Acosta A.E."/>
            <person name="Eklund D.M."/>
            <person name="Florent S.N."/>
            <person name="Flores-Sandoval E."/>
            <person name="Fujiyama A."/>
            <person name="Fukuzawa H."/>
            <person name="Galik B."/>
            <person name="Grimanelli D."/>
            <person name="Grimwood J."/>
            <person name="Grossniklaus U."/>
            <person name="Hamada T."/>
            <person name="Haseloff J."/>
            <person name="Hetherington A.J."/>
            <person name="Higo A."/>
            <person name="Hirakawa Y."/>
            <person name="Hundley H.N."/>
            <person name="Ikeda Y."/>
            <person name="Inoue K."/>
            <person name="Inoue S."/>
            <person name="Ishida S."/>
            <person name="Jia Q."/>
            <person name="Kakita M."/>
            <person name="Kanazawa T."/>
            <person name="Kawai Y."/>
            <person name="Kawashima T."/>
            <person name="Kennedy M."/>
            <person name="Kinose K."/>
            <person name="Kinoshita T."/>
            <person name="Kohara Y."/>
            <person name="Koide E."/>
            <person name="Komatsu K."/>
            <person name="Kopischke S."/>
            <person name="Kubo M."/>
            <person name="Kyozuka J."/>
            <person name="Lagercrantz U."/>
            <person name="Lin S.S."/>
            <person name="Lindquist E."/>
            <person name="Lipzen A.M."/>
            <person name="Lu C."/>
            <person name="Luna E.D."/>
            <person name="Martienssen R.A."/>
            <person name="Minamino N."/>
            <person name="Mizutani M."/>
            <person name="Mizutani M."/>
            <person name="Mochizuki N."/>
            <person name="Monte I."/>
            <person name="Mosher R."/>
            <person name="Nagasaki H."/>
            <person name="Nakagami H."/>
            <person name="Naramoto S."/>
            <person name="Nishitani K."/>
            <person name="Ohtani M."/>
            <person name="Okamoto T."/>
            <person name="Okumura M."/>
            <person name="Phillips J."/>
            <person name="Pollak B."/>
            <person name="Reinders A."/>
            <person name="Roevekamp M."/>
            <person name="Sano R."/>
            <person name="Sawa S."/>
            <person name="Schmid M.W."/>
            <person name="Shirakawa M."/>
            <person name="Solano R."/>
            <person name="Spunde A."/>
            <person name="Suetsugu N."/>
            <person name="Sugano S."/>
            <person name="Sugiyama A."/>
            <person name="Sun R."/>
            <person name="Suzuki Y."/>
            <person name="Takenaka M."/>
            <person name="Takezawa D."/>
            <person name="Tomogane H."/>
            <person name="Tsuzuki M."/>
            <person name="Ueda T."/>
            <person name="Umeda M."/>
            <person name="Ward J.M."/>
            <person name="Watanabe Y."/>
            <person name="Yazaki K."/>
            <person name="Yokoyama R."/>
            <person name="Yoshitake Y."/>
            <person name="Yotsui I."/>
            <person name="Zachgo S."/>
            <person name="Schmutz J."/>
        </authorList>
    </citation>
    <scope>NUCLEOTIDE SEQUENCE [LARGE SCALE GENOMIC DNA]</scope>
    <source>
        <strain evidence="2">Tak-1</strain>
    </source>
</reference>
<dbReference type="Gramene" id="Mp2g20250.2">
    <property type="protein sequence ID" value="Mp2g20250.2.cds"/>
    <property type="gene ID" value="Mp2g20250"/>
</dbReference>
<dbReference type="Gramene" id="Mp2g20250.4">
    <property type="protein sequence ID" value="Mp2g20250.4.cds"/>
    <property type="gene ID" value="Mp2g20250"/>
</dbReference>
<evidence type="ECO:0000313" key="3">
    <source>
        <dbReference type="Proteomes" id="UP000244005"/>
    </source>
</evidence>
<evidence type="ECO:0000313" key="2">
    <source>
        <dbReference type="EMBL" id="PTQ37739.1"/>
    </source>
</evidence>
<sequence length="119" mass="13645">MQHHGKCPDMQSLKSRTEDFGDNTASTTVGTSLLNHACLLQVTIDLTDSAEKNTFHSKHESLFRKMRARQLFVGNQISATSVKLNENLTIRLLYRYSKTLARKSIRYRGWHHIHGQCCL</sequence>
<dbReference type="EMBL" id="KZ772727">
    <property type="protein sequence ID" value="PTQ37741.1"/>
    <property type="molecule type" value="Genomic_DNA"/>
</dbReference>
<reference evidence="3" key="1">
    <citation type="journal article" date="2017" name="Cell">
        <title>Insights into land plant evolution garnered from the Marchantia polymorpha genome.</title>
        <authorList>
            <person name="Bowman J.L."/>
            <person name="Kohchi T."/>
            <person name="Yamato K.T."/>
            <person name="Jenkins J."/>
            <person name="Shu S."/>
            <person name="Ishizaki K."/>
            <person name="Yamaoka S."/>
            <person name="Nishihama R."/>
            <person name="Nakamura Y."/>
            <person name="Berger F."/>
            <person name="Adam C."/>
            <person name="Aki S.S."/>
            <person name="Althoff F."/>
            <person name="Araki T."/>
            <person name="Arteaga-Vazquez M.A."/>
            <person name="Balasubrmanian S."/>
            <person name="Barry K."/>
            <person name="Bauer D."/>
            <person name="Boehm C.R."/>
            <person name="Briginshaw L."/>
            <person name="Caballero-Perez J."/>
            <person name="Catarino B."/>
            <person name="Chen F."/>
            <person name="Chiyoda S."/>
            <person name="Chovatia M."/>
            <person name="Davies K.M."/>
            <person name="Delmans M."/>
            <person name="Demura T."/>
            <person name="Dierschke T."/>
            <person name="Dolan L."/>
            <person name="Dorantes-Acosta A.E."/>
            <person name="Eklund D.M."/>
            <person name="Florent S.N."/>
            <person name="Flores-Sandoval E."/>
            <person name="Fujiyama A."/>
            <person name="Fukuzawa H."/>
            <person name="Galik B."/>
            <person name="Grimanelli D."/>
            <person name="Grimwood J."/>
            <person name="Grossniklaus U."/>
            <person name="Hamada T."/>
            <person name="Haseloff J."/>
            <person name="Hetherington A.J."/>
            <person name="Higo A."/>
            <person name="Hirakawa Y."/>
            <person name="Hundley H.N."/>
            <person name="Ikeda Y."/>
            <person name="Inoue K."/>
            <person name="Inoue S.I."/>
            <person name="Ishida S."/>
            <person name="Jia Q."/>
            <person name="Kakita M."/>
            <person name="Kanazawa T."/>
            <person name="Kawai Y."/>
            <person name="Kawashima T."/>
            <person name="Kennedy M."/>
            <person name="Kinose K."/>
            <person name="Kinoshita T."/>
            <person name="Kohara Y."/>
            <person name="Koide E."/>
            <person name="Komatsu K."/>
            <person name="Kopischke S."/>
            <person name="Kubo M."/>
            <person name="Kyozuka J."/>
            <person name="Lagercrantz U."/>
            <person name="Lin S.S."/>
            <person name="Lindquist E."/>
            <person name="Lipzen A.M."/>
            <person name="Lu C.W."/>
            <person name="De Luna E."/>
            <person name="Martienssen R.A."/>
            <person name="Minamino N."/>
            <person name="Mizutani M."/>
            <person name="Mizutani M."/>
            <person name="Mochizuki N."/>
            <person name="Monte I."/>
            <person name="Mosher R."/>
            <person name="Nagasaki H."/>
            <person name="Nakagami H."/>
            <person name="Naramoto S."/>
            <person name="Nishitani K."/>
            <person name="Ohtani M."/>
            <person name="Okamoto T."/>
            <person name="Okumura M."/>
            <person name="Phillips J."/>
            <person name="Pollak B."/>
            <person name="Reinders A."/>
            <person name="Rovekamp M."/>
            <person name="Sano R."/>
            <person name="Sawa S."/>
            <person name="Schmid M.W."/>
            <person name="Shirakawa M."/>
            <person name="Solano R."/>
            <person name="Spunde A."/>
            <person name="Suetsugu N."/>
            <person name="Sugano S."/>
            <person name="Sugiyama A."/>
            <person name="Sun R."/>
            <person name="Suzuki Y."/>
            <person name="Takenaka M."/>
            <person name="Takezawa D."/>
            <person name="Tomogane H."/>
            <person name="Tsuzuki M."/>
            <person name="Ueda T."/>
            <person name="Umeda M."/>
            <person name="Ward J.M."/>
            <person name="Watanabe Y."/>
            <person name="Yazaki K."/>
            <person name="Yokoyama R."/>
            <person name="Yoshitake Y."/>
            <person name="Yotsui I."/>
            <person name="Zachgo S."/>
            <person name="Schmutz J."/>
        </authorList>
    </citation>
    <scope>NUCLEOTIDE SEQUENCE [LARGE SCALE GENOMIC DNA]</scope>
    <source>
        <strain evidence="3">Tak-1</strain>
    </source>
</reference>
<organism evidence="2 3">
    <name type="scientific">Marchantia polymorpha</name>
    <name type="common">Common liverwort</name>
    <name type="synonym">Marchantia aquatica</name>
    <dbReference type="NCBI Taxonomy" id="3197"/>
    <lineage>
        <taxon>Eukaryota</taxon>
        <taxon>Viridiplantae</taxon>
        <taxon>Streptophyta</taxon>
        <taxon>Embryophyta</taxon>
        <taxon>Marchantiophyta</taxon>
        <taxon>Marchantiopsida</taxon>
        <taxon>Marchantiidae</taxon>
        <taxon>Marchantiales</taxon>
        <taxon>Marchantiaceae</taxon>
        <taxon>Marchantia</taxon>
    </lineage>
</organism>
<dbReference type="AlphaFoldDB" id="A0A2R6WV59"/>
<dbReference type="EMBL" id="KZ772727">
    <property type="protein sequence ID" value="PTQ37739.1"/>
    <property type="molecule type" value="Genomic_DNA"/>
</dbReference>